<evidence type="ECO:0000313" key="9">
    <source>
        <dbReference type="Proteomes" id="UP000507470"/>
    </source>
</evidence>
<dbReference type="InterPro" id="IPR000436">
    <property type="entry name" value="Sushi_SCR_CCP_dom"/>
</dbReference>
<sequence length="225" mass="24941">MQFRIRFHQVTQISKANIGIWENTKVTIVLSTLNRFFSYFEIIIISVPKCEEPEKVANANKSVVGSTILGTKVIYTCKTGYQHTKGNLTRSCQKNATWNGTAPICLPKCEEPEKVANANKSVAGITIFGTKVIYTCKIGYQHTKGDLTRSCQKNGTWDGTTPICLIKCEEPENVANAKRNVIGSPILGSKVVYTCKTGYQHTKGDLTRSCQKDGTWNGIIPICRK</sequence>
<dbReference type="InterPro" id="IPR035976">
    <property type="entry name" value="Sushi/SCR/CCP_sf"/>
</dbReference>
<feature type="domain" description="Sushi" evidence="7">
    <location>
        <begin position="48"/>
        <end position="107"/>
    </location>
</feature>
<dbReference type="PANTHER" id="PTHR46393:SF7">
    <property type="entry name" value="COMPLEMENT C2"/>
    <property type="match status" value="1"/>
</dbReference>
<dbReference type="CDD" id="cd00033">
    <property type="entry name" value="CCP"/>
    <property type="match status" value="3"/>
</dbReference>
<evidence type="ECO:0000256" key="3">
    <source>
        <dbReference type="ARBA" id="ARBA00022737"/>
    </source>
</evidence>
<dbReference type="PROSITE" id="PS50923">
    <property type="entry name" value="SUSHI"/>
    <property type="match status" value="2"/>
</dbReference>
<keyword evidence="4" id="KW-1015">Disulfide bond</keyword>
<dbReference type="OrthoDB" id="6158054at2759"/>
<dbReference type="SUPFAM" id="SSF57535">
    <property type="entry name" value="Complement control module/SCR domain"/>
    <property type="match status" value="3"/>
</dbReference>
<evidence type="ECO:0000256" key="5">
    <source>
        <dbReference type="ARBA" id="ARBA00023180"/>
    </source>
</evidence>
<comment type="caution">
    <text evidence="6">Lacks conserved residue(s) required for the propagation of feature annotation.</text>
</comment>
<name>A0A6J8EDW8_MYTCO</name>
<evidence type="ECO:0000256" key="1">
    <source>
        <dbReference type="ARBA" id="ARBA00022659"/>
    </source>
</evidence>
<keyword evidence="1 6" id="KW-0768">Sushi</keyword>
<organism evidence="8 9">
    <name type="scientific">Mytilus coruscus</name>
    <name type="common">Sea mussel</name>
    <dbReference type="NCBI Taxonomy" id="42192"/>
    <lineage>
        <taxon>Eukaryota</taxon>
        <taxon>Metazoa</taxon>
        <taxon>Spiralia</taxon>
        <taxon>Lophotrochozoa</taxon>
        <taxon>Mollusca</taxon>
        <taxon>Bivalvia</taxon>
        <taxon>Autobranchia</taxon>
        <taxon>Pteriomorphia</taxon>
        <taxon>Mytilida</taxon>
        <taxon>Mytiloidea</taxon>
        <taxon>Mytilidae</taxon>
        <taxon>Mytilinae</taxon>
        <taxon>Mytilus</taxon>
    </lineage>
</organism>
<dbReference type="Proteomes" id="UP000507470">
    <property type="component" value="Unassembled WGS sequence"/>
</dbReference>
<evidence type="ECO:0000256" key="4">
    <source>
        <dbReference type="ARBA" id="ARBA00023157"/>
    </source>
</evidence>
<evidence type="ECO:0000256" key="2">
    <source>
        <dbReference type="ARBA" id="ARBA00022729"/>
    </source>
</evidence>
<keyword evidence="3" id="KW-0677">Repeat</keyword>
<protein>
    <submittedName>
        <fullName evidence="8">CSMD</fullName>
    </submittedName>
</protein>
<dbReference type="PANTHER" id="PTHR46393">
    <property type="entry name" value="SUSHI DOMAIN-CONTAINING PROTEIN"/>
    <property type="match status" value="1"/>
</dbReference>
<dbReference type="SMART" id="SM00032">
    <property type="entry name" value="CCP"/>
    <property type="match status" value="3"/>
</dbReference>
<accession>A0A6J8EDW8</accession>
<keyword evidence="5" id="KW-0325">Glycoprotein</keyword>
<dbReference type="AlphaFoldDB" id="A0A6J8EDW8"/>
<evidence type="ECO:0000259" key="7">
    <source>
        <dbReference type="PROSITE" id="PS50923"/>
    </source>
</evidence>
<dbReference type="Pfam" id="PF00084">
    <property type="entry name" value="Sushi"/>
    <property type="match status" value="3"/>
</dbReference>
<keyword evidence="9" id="KW-1185">Reference proteome</keyword>
<reference evidence="8 9" key="1">
    <citation type="submission" date="2020-06" db="EMBL/GenBank/DDBJ databases">
        <authorList>
            <person name="Li R."/>
            <person name="Bekaert M."/>
        </authorList>
    </citation>
    <scope>NUCLEOTIDE SEQUENCE [LARGE SCALE GENOMIC DNA]</scope>
    <source>
        <strain evidence="9">wild</strain>
    </source>
</reference>
<proteinExistence type="predicted"/>
<evidence type="ECO:0000313" key="8">
    <source>
        <dbReference type="EMBL" id="CAC5418949.1"/>
    </source>
</evidence>
<dbReference type="Gene3D" id="2.10.70.10">
    <property type="entry name" value="Complement Module, domain 1"/>
    <property type="match status" value="3"/>
</dbReference>
<feature type="domain" description="Sushi" evidence="7">
    <location>
        <begin position="166"/>
        <end position="225"/>
    </location>
</feature>
<gene>
    <name evidence="8" type="ORF">MCOR_51341</name>
</gene>
<evidence type="ECO:0000256" key="6">
    <source>
        <dbReference type="PROSITE-ProRule" id="PRU00302"/>
    </source>
</evidence>
<keyword evidence="2" id="KW-0732">Signal</keyword>
<dbReference type="EMBL" id="CACVKT020008964">
    <property type="protein sequence ID" value="CAC5418949.1"/>
    <property type="molecule type" value="Genomic_DNA"/>
</dbReference>